<dbReference type="Pfam" id="PF08285">
    <property type="entry name" value="DPM3"/>
    <property type="match status" value="1"/>
</dbReference>
<dbReference type="GO" id="GO:0006506">
    <property type="term" value="P:GPI anchor biosynthetic process"/>
    <property type="evidence" value="ECO:0007669"/>
    <property type="project" value="TreeGrafter"/>
</dbReference>
<dbReference type="AlphaFoldDB" id="A0A9P0D8W6"/>
<dbReference type="EMBL" id="OV651818">
    <property type="protein sequence ID" value="CAH1112002.1"/>
    <property type="molecule type" value="Genomic_DNA"/>
</dbReference>
<evidence type="ECO:0000256" key="6">
    <source>
        <dbReference type="ARBA" id="ARBA00023136"/>
    </source>
</evidence>
<dbReference type="GO" id="GO:0005789">
    <property type="term" value="C:endoplasmic reticulum membrane"/>
    <property type="evidence" value="ECO:0007669"/>
    <property type="project" value="UniProtKB-SubCell"/>
</dbReference>
<name>A0A9P0D8W6_9CUCU</name>
<keyword evidence="4 7" id="KW-0256">Endoplasmic reticulum</keyword>
<feature type="coiled-coil region" evidence="8">
    <location>
        <begin position="64"/>
        <end position="91"/>
    </location>
</feature>
<evidence type="ECO:0000256" key="5">
    <source>
        <dbReference type="ARBA" id="ARBA00022989"/>
    </source>
</evidence>
<organism evidence="9 10">
    <name type="scientific">Psylliodes chrysocephalus</name>
    <dbReference type="NCBI Taxonomy" id="3402493"/>
    <lineage>
        <taxon>Eukaryota</taxon>
        <taxon>Metazoa</taxon>
        <taxon>Ecdysozoa</taxon>
        <taxon>Arthropoda</taxon>
        <taxon>Hexapoda</taxon>
        <taxon>Insecta</taxon>
        <taxon>Pterygota</taxon>
        <taxon>Neoptera</taxon>
        <taxon>Endopterygota</taxon>
        <taxon>Coleoptera</taxon>
        <taxon>Polyphaga</taxon>
        <taxon>Cucujiformia</taxon>
        <taxon>Chrysomeloidea</taxon>
        <taxon>Chrysomelidae</taxon>
        <taxon>Galerucinae</taxon>
        <taxon>Alticini</taxon>
        <taxon>Psylliodes</taxon>
    </lineage>
</organism>
<evidence type="ECO:0000256" key="8">
    <source>
        <dbReference type="SAM" id="Coils"/>
    </source>
</evidence>
<comment type="subcellular location">
    <subcellularLocation>
        <location evidence="1 7">Endoplasmic reticulum membrane</location>
        <topology evidence="1 7">Multi-pass membrane protein</topology>
    </subcellularLocation>
</comment>
<keyword evidence="3 7" id="KW-0812">Transmembrane</keyword>
<evidence type="ECO:0000256" key="1">
    <source>
        <dbReference type="ARBA" id="ARBA00004477"/>
    </source>
</evidence>
<evidence type="ECO:0000313" key="10">
    <source>
        <dbReference type="Proteomes" id="UP001153636"/>
    </source>
</evidence>
<evidence type="ECO:0000256" key="3">
    <source>
        <dbReference type="ARBA" id="ARBA00022692"/>
    </source>
</evidence>
<evidence type="ECO:0000256" key="7">
    <source>
        <dbReference type="RuleBase" id="RU365085"/>
    </source>
</evidence>
<keyword evidence="10" id="KW-1185">Reference proteome</keyword>
<accession>A0A9P0D8W6</accession>
<keyword evidence="5 7" id="KW-1133">Transmembrane helix</keyword>
<dbReference type="OrthoDB" id="2014333at2759"/>
<reference evidence="9" key="1">
    <citation type="submission" date="2022-01" db="EMBL/GenBank/DDBJ databases">
        <authorList>
            <person name="King R."/>
        </authorList>
    </citation>
    <scope>NUCLEOTIDE SEQUENCE</scope>
</reference>
<evidence type="ECO:0000256" key="4">
    <source>
        <dbReference type="ARBA" id="ARBA00022824"/>
    </source>
</evidence>
<comment type="function">
    <text evidence="7">Stabilizer subunit of the dolichol-phosphate mannose (DPM) synthase complex; tethers catalytic subunit to the ER.</text>
</comment>
<comment type="caution">
    <text evidence="7">Lacks conserved residue(s) required for the propagation of feature annotation.</text>
</comment>
<keyword evidence="6 7" id="KW-0472">Membrane</keyword>
<protein>
    <recommendedName>
        <fullName evidence="7">Dolichol-phosphate mannosyltransferase subunit 3</fullName>
    </recommendedName>
</protein>
<dbReference type="PANTHER" id="PTHR16433">
    <property type="entry name" value="DOLICHOL-PHOSPHATE MANNOSYLTRANSFERASE SUBUNIT 3"/>
    <property type="match status" value="1"/>
</dbReference>
<dbReference type="GO" id="GO:0033185">
    <property type="term" value="C:dolichol-phosphate-mannose synthase complex"/>
    <property type="evidence" value="ECO:0007669"/>
    <property type="project" value="TreeGrafter"/>
</dbReference>
<dbReference type="Proteomes" id="UP001153636">
    <property type="component" value="Chromosome 6"/>
</dbReference>
<dbReference type="InterPro" id="IPR013174">
    <property type="entry name" value="DPM3"/>
</dbReference>
<proteinExistence type="inferred from homology"/>
<comment type="pathway">
    <text evidence="7">Protein modification; protein glycosylation.</text>
</comment>
<gene>
    <name evidence="9" type="ORF">PSYICH_LOCUS12817</name>
</gene>
<keyword evidence="8" id="KW-0175">Coiled coil</keyword>
<feature type="transmembrane region" description="Helical" evidence="7">
    <location>
        <begin position="40"/>
        <end position="62"/>
    </location>
</feature>
<sequence length="97" mass="11274">MTKLQEWLAGLGILFAIWFHLITSKDHSTFANENYNVILYSPIVFVLIFGLYAASVVLYRVFTFNDCEEAAMELQKEIKEAKEELLKLGFKFKEMTN</sequence>
<evidence type="ECO:0000256" key="2">
    <source>
        <dbReference type="ARBA" id="ARBA00010430"/>
    </source>
</evidence>
<dbReference type="PANTHER" id="PTHR16433:SF0">
    <property type="entry name" value="DOLICHOL-PHOSPHATE MANNOSYLTRANSFERASE SUBUNIT 3"/>
    <property type="match status" value="1"/>
</dbReference>
<comment type="subunit">
    <text evidence="7">Component of the dolichol-phosphate mannose (DPM) synthase complex.</text>
</comment>
<comment type="similarity">
    <text evidence="2 7">Belongs to the DPM3 family.</text>
</comment>
<evidence type="ECO:0000313" key="9">
    <source>
        <dbReference type="EMBL" id="CAH1112002.1"/>
    </source>
</evidence>